<feature type="compositionally biased region" description="Basic and acidic residues" evidence="9">
    <location>
        <begin position="1117"/>
        <end position="1130"/>
    </location>
</feature>
<feature type="compositionally biased region" description="Basic and acidic residues" evidence="9">
    <location>
        <begin position="1078"/>
        <end position="1098"/>
    </location>
</feature>
<reference evidence="11 12" key="1">
    <citation type="journal article" date="2011" name="Proc. Natl. Acad. Sci. U.S.A.">
        <title>Genetic diversity and population structure of the endangered marsupial Sarcophilus harrisii (Tasmanian devil).</title>
        <authorList>
            <person name="Miller W."/>
            <person name="Hayes V.M."/>
            <person name="Ratan A."/>
            <person name="Petersen D.C."/>
            <person name="Wittekindt N.E."/>
            <person name="Miller J."/>
            <person name="Walenz B."/>
            <person name="Knight J."/>
            <person name="Qi J."/>
            <person name="Zhao F."/>
            <person name="Wang Q."/>
            <person name="Bedoya-Reina O.C."/>
            <person name="Katiyar N."/>
            <person name="Tomsho L.P."/>
            <person name="Kasson L.M."/>
            <person name="Hardie R.A."/>
            <person name="Woodbridge P."/>
            <person name="Tindall E.A."/>
            <person name="Bertelsen M.F."/>
            <person name="Dixon D."/>
            <person name="Pyecroft S."/>
            <person name="Helgen K.M."/>
            <person name="Lesk A.M."/>
            <person name="Pringle T.H."/>
            <person name="Patterson N."/>
            <person name="Zhang Y."/>
            <person name="Kreiss A."/>
            <person name="Woods G.M."/>
            <person name="Jones M.E."/>
            <person name="Schuster S.C."/>
        </authorList>
    </citation>
    <scope>NUCLEOTIDE SEQUENCE [LARGE SCALE GENOMIC DNA]</scope>
</reference>
<dbReference type="PANTHER" id="PTHR24117">
    <property type="entry name" value="AGAP007537-PB"/>
    <property type="match status" value="1"/>
</dbReference>
<evidence type="ECO:0000256" key="1">
    <source>
        <dbReference type="ARBA" id="ARBA00004123"/>
    </source>
</evidence>
<keyword evidence="12" id="KW-1185">Reference proteome</keyword>
<feature type="region of interest" description="Disordered" evidence="9">
    <location>
        <begin position="1036"/>
        <end position="1130"/>
    </location>
</feature>
<keyword evidence="3" id="KW-0597">Phosphoprotein</keyword>
<evidence type="ECO:0000256" key="6">
    <source>
        <dbReference type="ARBA" id="ARBA00023242"/>
    </source>
</evidence>
<evidence type="ECO:0000256" key="4">
    <source>
        <dbReference type="ARBA" id="ARBA00022737"/>
    </source>
</evidence>
<feature type="region of interest" description="Disordered" evidence="9">
    <location>
        <begin position="874"/>
        <end position="919"/>
    </location>
</feature>
<feature type="repeat" description="ANK" evidence="8">
    <location>
        <begin position="1321"/>
        <end position="1353"/>
    </location>
</feature>
<evidence type="ECO:0000256" key="5">
    <source>
        <dbReference type="ARBA" id="ARBA00022843"/>
    </source>
</evidence>
<evidence type="ECO:0000313" key="11">
    <source>
        <dbReference type="Ensembl" id="ENSSHAP00000040711.1"/>
    </source>
</evidence>
<feature type="compositionally biased region" description="Polar residues" evidence="9">
    <location>
        <begin position="459"/>
        <end position="468"/>
    </location>
</feature>
<evidence type="ECO:0000259" key="10">
    <source>
        <dbReference type="Pfam" id="PF16553"/>
    </source>
</evidence>
<evidence type="ECO:0000313" key="12">
    <source>
        <dbReference type="Proteomes" id="UP000007648"/>
    </source>
</evidence>
<dbReference type="Pfam" id="PF16553">
    <property type="entry name" value="PUFD"/>
    <property type="match status" value="1"/>
</dbReference>
<dbReference type="InterPro" id="IPR032365">
    <property type="entry name" value="PUFD"/>
</dbReference>
<dbReference type="GO" id="GO:0003714">
    <property type="term" value="F:transcription corepressor activity"/>
    <property type="evidence" value="ECO:0007669"/>
    <property type="project" value="TreeGrafter"/>
</dbReference>
<evidence type="ECO:0000256" key="9">
    <source>
        <dbReference type="SAM" id="MobiDB-lite"/>
    </source>
</evidence>
<feature type="region of interest" description="Disordered" evidence="9">
    <location>
        <begin position="801"/>
        <end position="843"/>
    </location>
</feature>
<feature type="region of interest" description="Disordered" evidence="9">
    <location>
        <begin position="684"/>
        <end position="710"/>
    </location>
</feature>
<keyword evidence="6" id="KW-0539">Nucleus</keyword>
<dbReference type="GO" id="GO:0005634">
    <property type="term" value="C:nucleus"/>
    <property type="evidence" value="ECO:0007669"/>
    <property type="project" value="UniProtKB-SubCell"/>
</dbReference>
<evidence type="ECO:0000256" key="7">
    <source>
        <dbReference type="ARBA" id="ARBA00034703"/>
    </source>
</evidence>
<dbReference type="Gene3D" id="3.10.260.40">
    <property type="entry name" value="BCL-6 corepressor, PCGF1 binding domain"/>
    <property type="match status" value="1"/>
</dbReference>
<reference evidence="11" key="3">
    <citation type="submission" date="2025-09" db="UniProtKB">
        <authorList>
            <consortium name="Ensembl"/>
        </authorList>
    </citation>
    <scope>IDENTIFICATION</scope>
</reference>
<dbReference type="SUPFAM" id="SSF48403">
    <property type="entry name" value="Ankyrin repeat"/>
    <property type="match status" value="1"/>
</dbReference>
<feature type="compositionally biased region" description="Basic and acidic residues" evidence="9">
    <location>
        <begin position="1151"/>
        <end position="1162"/>
    </location>
</feature>
<dbReference type="GO" id="GO:0000122">
    <property type="term" value="P:negative regulation of transcription by RNA polymerase II"/>
    <property type="evidence" value="ECO:0007669"/>
    <property type="project" value="TreeGrafter"/>
</dbReference>
<feature type="region of interest" description="Disordered" evidence="9">
    <location>
        <begin position="459"/>
        <end position="577"/>
    </location>
</feature>
<dbReference type="PROSITE" id="PS50088">
    <property type="entry name" value="ANK_REPEAT"/>
    <property type="match status" value="3"/>
</dbReference>
<keyword evidence="2" id="KW-1017">Isopeptide bond</keyword>
<feature type="region of interest" description="Disordered" evidence="9">
    <location>
        <begin position="1"/>
        <end position="20"/>
    </location>
</feature>
<dbReference type="Ensembl" id="ENSSHAT00000034350.1">
    <property type="protein sequence ID" value="ENSSHAP00000040711.1"/>
    <property type="gene ID" value="ENSSHAG00000015554.2"/>
</dbReference>
<dbReference type="InterPro" id="IPR002110">
    <property type="entry name" value="Ankyrin_rpt"/>
</dbReference>
<proteinExistence type="inferred from homology"/>
<evidence type="ECO:0000256" key="8">
    <source>
        <dbReference type="PROSITE-ProRule" id="PRU00023"/>
    </source>
</evidence>
<organism evidence="11 12">
    <name type="scientific">Sarcophilus harrisii</name>
    <name type="common">Tasmanian devil</name>
    <name type="synonym">Sarcophilus laniarius</name>
    <dbReference type="NCBI Taxonomy" id="9305"/>
    <lineage>
        <taxon>Eukaryota</taxon>
        <taxon>Metazoa</taxon>
        <taxon>Chordata</taxon>
        <taxon>Craniata</taxon>
        <taxon>Vertebrata</taxon>
        <taxon>Euteleostomi</taxon>
        <taxon>Mammalia</taxon>
        <taxon>Metatheria</taxon>
        <taxon>Dasyuromorphia</taxon>
        <taxon>Dasyuridae</taxon>
        <taxon>Sarcophilus</taxon>
    </lineage>
</organism>
<dbReference type="PROSITE" id="PS50297">
    <property type="entry name" value="ANK_REP_REGION"/>
    <property type="match status" value="2"/>
</dbReference>
<feature type="repeat" description="ANK" evidence="8">
    <location>
        <begin position="1354"/>
        <end position="1386"/>
    </location>
</feature>
<dbReference type="Gene3D" id="1.25.40.20">
    <property type="entry name" value="Ankyrin repeat-containing domain"/>
    <property type="match status" value="1"/>
</dbReference>
<sequence>MSKDMGADSEVRPGRKAAPDPSLLLCSKLLFASARALRTSLSDEESQAAGCQGFGPQEFCVSSSFSKVELTAGGGGSDAQGADAANCAKEKFGHKAGEQQPGTEPKMAPPGPDGIFTPLTKPGDGQGLDKPSPPDGLEPGGSQVEAHMDKLATCPLGGLKEVDNQHPGAQKNTCILATLGIGATMEGALPLVAADVSPLPIPVSGPGPVPLSASLSVPLAVPASVNLSASDASSPLAPAPTLAPAPIPISLATPATISAPAPLSLPALVLAPIPATGPVPPLPTPAPSPATLPGPPPTLITAFAAATPAPTPTPAPVFTPAPTPGPQTKPTLAPIPTPAPISAPFSLNRVCFPATQAPAMQKVPLSFQPGAVLAPNQPLVYIPPQSCGQPLSVATIPAPLGVSSTLTLPVLPSYLQERCLPGVLASPELRSYPCAFSVARPLTSDSKLVSLEVNGLPCTSPSSGNSGQPVPDGGPAPPGDVPLPAPAAKILPPPPQPSLAAAGGSSTPGHPSKTPAGTEHHAEGASAAFSPLKSPPQLEREMVSPPECIEMPLDLSSKSNRQKLPLPSQRKTPPMPVLTPVHTSGKAFLSTVLSRSHRATQATGSNVTSCLGSASPFVIFPDFVRNGDPSAWVKNSTALISTIPGTYVGVANPVPASLLLNKDASLGVVRDPRHLPKQEPISIVDQGVPKNPSSACGKKGNQSVAAENPVRRSTPARIAPGVPTCPSKEMPFWKPTGQGSIYSRCSINGKPTTAQVLPVGWSPYHPSSLFSIGIPGPGQLAAHQGVPIKPAGIAGEFSLVPSASPGEAAQGVTEGQPRPGGPFPEGQEAVLKSNGCQPPAKPCEEPVNPTILILGPQAGSLPMSLQPSGIGEVRGLKANAGAPPQDHRPEDSGSQLSPDPASSPEDPHSSCALKPAADGKPKNKVLATYLAPDLALPPSQGFHKLSEMSLLPHEGHLKELKAKADVQGTKRGLGLGTRRKSDGDLSWVKKENVLFSLNQCFQADAFLGGTTRAKGGQSQHRQESCSNFSCKNKWHPEGGARMSSKRAKCTRAMEEDAPVGKSRGRSPHRHKWKKHQHRGDSHESTKKACKTSGKEHNGIRIKHKRQKSTKSQSELTGIRRGDGHEEGYLEKKAKNNFRDFIPVVLSSRTRSQSDSKSQKQKESPQTPEIHLKTKHLPSSHGTGNVPVFPNGFLENHVAKSTPVSNQEKPSGKRKCKTKHLVTPPEEVKKKGPWQHVRIVPPGSPLSLKLTELWNPSKAHSSLENRPESPSVCPIPPEARRLIVNKNAGETLLQRAARLGYKDVVTYCLKKEGEDVNHRDNAGYTALHEACARGKTDILNVLLEHGANVNCSAQDGTRPVHDAAVNDNLETIWLLLSYGADPTLATYSGQTALKLASSDKMKTFLSDHLLDLQGRPEGDPKMSWDFYSSSVLEGNDGAKCDLLDNPPGVSDNDEEDRESDDFIFEFSDKPLLPTYNLQVSLSRGPCNWFLFSDVLKRLKLSSRIFQARFPHFEIITLPKVEFYRQVVSSQLLTPAERPGGLDSGPMSSTETVELIRYEPELLQLLGSEVEFQPWSS</sequence>
<evidence type="ECO:0000256" key="2">
    <source>
        <dbReference type="ARBA" id="ARBA00022499"/>
    </source>
</evidence>
<dbReference type="PANTHER" id="PTHR24117:SF6">
    <property type="entry name" value="BCL-6 COREPRESSOR-LIKE PROTEIN 1"/>
    <property type="match status" value="1"/>
</dbReference>
<dbReference type="InterPro" id="IPR038227">
    <property type="entry name" value="PUFD_som_sf"/>
</dbReference>
<keyword evidence="5" id="KW-0832">Ubl conjugation</keyword>
<feature type="domain" description="BCL-6 corepressor PCGF1 binding" evidence="10">
    <location>
        <begin position="1459"/>
        <end position="1573"/>
    </location>
</feature>
<dbReference type="GeneTree" id="ENSGT00940000153737"/>
<dbReference type="SMART" id="SM00248">
    <property type="entry name" value="ANK"/>
    <property type="match status" value="3"/>
</dbReference>
<dbReference type="Pfam" id="PF12796">
    <property type="entry name" value="Ank_2"/>
    <property type="match status" value="1"/>
</dbReference>
<dbReference type="CDD" id="cd14260">
    <property type="entry name" value="PUFD_like_1"/>
    <property type="match status" value="1"/>
</dbReference>
<comment type="similarity">
    <text evidence="7">Belongs to the BCOR family.</text>
</comment>
<feature type="repeat" description="ANK" evidence="8">
    <location>
        <begin position="1287"/>
        <end position="1320"/>
    </location>
</feature>
<dbReference type="InterPro" id="IPR036770">
    <property type="entry name" value="Ankyrin_rpt-contain_sf"/>
</dbReference>
<feature type="region of interest" description="Disordered" evidence="9">
    <location>
        <begin position="1200"/>
        <end position="1229"/>
    </location>
</feature>
<keyword evidence="4" id="KW-0677">Repeat</keyword>
<reference evidence="11" key="2">
    <citation type="submission" date="2025-08" db="UniProtKB">
        <authorList>
            <consortium name="Ensembl"/>
        </authorList>
    </citation>
    <scope>IDENTIFICATION</scope>
</reference>
<feature type="region of interest" description="Disordered" evidence="9">
    <location>
        <begin position="94"/>
        <end position="143"/>
    </location>
</feature>
<accession>A0A7N4PPU3</accession>
<protein>
    <submittedName>
        <fullName evidence="11">BCL6 corepressor like 1</fullName>
    </submittedName>
</protein>
<dbReference type="Proteomes" id="UP000007648">
    <property type="component" value="Unassembled WGS sequence"/>
</dbReference>
<comment type="subcellular location">
    <subcellularLocation>
        <location evidence="1">Nucleus</location>
    </subcellularLocation>
</comment>
<name>A0A7N4PPU3_SARHA</name>
<feature type="compositionally biased region" description="Basic residues" evidence="9">
    <location>
        <begin position="1062"/>
        <end position="1077"/>
    </location>
</feature>
<keyword evidence="8" id="KW-0040">ANK repeat</keyword>
<dbReference type="InterPro" id="IPR047144">
    <property type="entry name" value="BCOR-like"/>
</dbReference>
<feature type="compositionally biased region" description="Pro residues" evidence="9">
    <location>
        <begin position="472"/>
        <end position="497"/>
    </location>
</feature>
<dbReference type="FunFam" id="1.25.40.20:FF:000032">
    <property type="entry name" value="BCL-6 corepressor isoform X1"/>
    <property type="match status" value="1"/>
</dbReference>
<gene>
    <name evidence="11" type="primary">BCORL1</name>
</gene>
<feature type="compositionally biased region" description="Basic and acidic residues" evidence="9">
    <location>
        <begin position="1"/>
        <end position="13"/>
    </location>
</feature>
<evidence type="ECO:0000256" key="3">
    <source>
        <dbReference type="ARBA" id="ARBA00022553"/>
    </source>
</evidence>
<feature type="compositionally biased region" description="Basic residues" evidence="9">
    <location>
        <begin position="1099"/>
        <end position="1108"/>
    </location>
</feature>
<feature type="region of interest" description="Disordered" evidence="9">
    <location>
        <begin position="1147"/>
        <end position="1182"/>
    </location>
</feature>